<gene>
    <name evidence="2" type="ORF">EHQ30_17080</name>
</gene>
<reference evidence="2" key="1">
    <citation type="journal article" date="2019" name="PLoS Negl. Trop. Dis.">
        <title>Revisiting the worldwide diversity of Leptospira species in the environment.</title>
        <authorList>
            <person name="Vincent A.T."/>
            <person name="Schiettekatte O."/>
            <person name="Bourhy P."/>
            <person name="Veyrier F.J."/>
            <person name="Picardeau M."/>
        </authorList>
    </citation>
    <scope>NUCLEOTIDE SEQUENCE [LARGE SCALE GENOMIC DNA]</scope>
    <source>
        <strain evidence="2">201800277</strain>
    </source>
</reference>
<evidence type="ECO:0000313" key="3">
    <source>
        <dbReference type="Proteomes" id="UP000297891"/>
    </source>
</evidence>
<dbReference type="RefSeq" id="WP_100790738.1">
    <property type="nucleotide sequence ID" value="NZ_NPDQ01000004.1"/>
</dbReference>
<dbReference type="CDD" id="cd01948">
    <property type="entry name" value="EAL"/>
    <property type="match status" value="1"/>
</dbReference>
<comment type="caution">
    <text evidence="2">The sequence shown here is derived from an EMBL/GenBank/DDBJ whole genome shotgun (WGS) entry which is preliminary data.</text>
</comment>
<dbReference type="PANTHER" id="PTHR33121:SF82">
    <property type="entry name" value="SIGNAL TRANSDUCTION PROTEIN CONTAINING A EAL DOMAIN"/>
    <property type="match status" value="1"/>
</dbReference>
<dbReference type="Gene3D" id="3.30.450.20">
    <property type="entry name" value="PAS domain"/>
    <property type="match status" value="1"/>
</dbReference>
<accession>A0A2M9Y1X8</accession>
<dbReference type="InterPro" id="IPR018842">
    <property type="entry name" value="YkuI_C"/>
</dbReference>
<dbReference type="InterPro" id="IPR035919">
    <property type="entry name" value="EAL_sf"/>
</dbReference>
<dbReference type="SUPFAM" id="SSF141868">
    <property type="entry name" value="EAL domain-like"/>
    <property type="match status" value="1"/>
</dbReference>
<name>A0A2M9Y1X8_9LEPT</name>
<keyword evidence="3" id="KW-1185">Reference proteome</keyword>
<protein>
    <submittedName>
        <fullName evidence="2">EAL domain-containing protein</fullName>
    </submittedName>
</protein>
<dbReference type="EMBL" id="RQFP01000014">
    <property type="protein sequence ID" value="TGK91899.1"/>
    <property type="molecule type" value="Genomic_DNA"/>
</dbReference>
<dbReference type="AlphaFoldDB" id="A0A2M9Y1X8"/>
<dbReference type="GO" id="GO:0071111">
    <property type="term" value="F:cyclic-guanylate-specific phosphodiesterase activity"/>
    <property type="evidence" value="ECO:0007669"/>
    <property type="project" value="InterPro"/>
</dbReference>
<organism evidence="2 3">
    <name type="scientific">Leptospira brenneri</name>
    <dbReference type="NCBI Taxonomy" id="2023182"/>
    <lineage>
        <taxon>Bacteria</taxon>
        <taxon>Pseudomonadati</taxon>
        <taxon>Spirochaetota</taxon>
        <taxon>Spirochaetia</taxon>
        <taxon>Leptospirales</taxon>
        <taxon>Leptospiraceae</taxon>
        <taxon>Leptospira</taxon>
    </lineage>
</organism>
<dbReference type="InterPro" id="IPR050706">
    <property type="entry name" value="Cyclic-di-GMP_PDE-like"/>
</dbReference>
<dbReference type="PROSITE" id="PS50883">
    <property type="entry name" value="EAL"/>
    <property type="match status" value="1"/>
</dbReference>
<proteinExistence type="predicted"/>
<feature type="domain" description="EAL" evidence="1">
    <location>
        <begin position="1"/>
        <end position="260"/>
    </location>
</feature>
<sequence>MFTTESTEGNQFWNETYFVPHFQPIVNAINRSISAYEVLGRQFNPKKNTYESLGGLFHNRDQDPVPVYNIDRILREKAVQTLKESSLRTKLFFNMMPNFLSRVHHTDLFAENFHIIQLIEKYGIDRNQVVIEITEDEFDGSIDRLIQIVQIFRDYGLKIAIDDLGTGFSNLERIGYLHPDIMKVDIRIMRESLNKNSFKQVLGAISEMSQKLGSQLLFEGIETEEEVNLALSMGANLLQGFYFSTPNPHFLNRNTFSDKMKTVLENFSSVRSRELREKGVREQRIIDQLQDLFYELSDVKEEDFSYRFGQILGSLPREILKVFVCDAEGYQITPTYDLDRANGGYLERSRQIGNNYAWKPYFLKHKEESERFRKKWGVTYPLYDISNQNQYVIFTFSLMNGKILIAQVGWSE</sequence>
<dbReference type="SUPFAM" id="SSF103190">
    <property type="entry name" value="Sensory domain-like"/>
    <property type="match status" value="1"/>
</dbReference>
<evidence type="ECO:0000313" key="2">
    <source>
        <dbReference type="EMBL" id="TGK91899.1"/>
    </source>
</evidence>
<dbReference type="Pfam" id="PF00563">
    <property type="entry name" value="EAL"/>
    <property type="match status" value="1"/>
</dbReference>
<dbReference type="Gene3D" id="3.20.20.450">
    <property type="entry name" value="EAL domain"/>
    <property type="match status" value="1"/>
</dbReference>
<dbReference type="Proteomes" id="UP000297891">
    <property type="component" value="Unassembled WGS sequence"/>
</dbReference>
<dbReference type="InterPro" id="IPR001633">
    <property type="entry name" value="EAL_dom"/>
</dbReference>
<dbReference type="PANTHER" id="PTHR33121">
    <property type="entry name" value="CYCLIC DI-GMP PHOSPHODIESTERASE PDEF"/>
    <property type="match status" value="1"/>
</dbReference>
<evidence type="ECO:0000259" key="1">
    <source>
        <dbReference type="PROSITE" id="PS50883"/>
    </source>
</evidence>
<dbReference type="OrthoDB" id="1673646at2"/>
<dbReference type="Pfam" id="PF10388">
    <property type="entry name" value="YkuI_C"/>
    <property type="match status" value="1"/>
</dbReference>
<dbReference type="SMART" id="SM00052">
    <property type="entry name" value="EAL"/>
    <property type="match status" value="1"/>
</dbReference>
<dbReference type="InterPro" id="IPR029151">
    <property type="entry name" value="Sensor-like_sf"/>
</dbReference>